<keyword evidence="1" id="KW-0732">Signal</keyword>
<reference evidence="3" key="1">
    <citation type="journal article" date="2015" name="Nat. Genet.">
        <title>The genome and transcriptome of the zoonotic hookworm Ancylostoma ceylanicum identify infection-specific gene families.</title>
        <authorList>
            <person name="Schwarz E.M."/>
            <person name="Hu Y."/>
            <person name="Antoshechkin I."/>
            <person name="Miller M.M."/>
            <person name="Sternberg P.W."/>
            <person name="Aroian R.V."/>
        </authorList>
    </citation>
    <scope>NUCLEOTIDE SEQUENCE</scope>
    <source>
        <strain evidence="3">HY135</strain>
    </source>
</reference>
<accession>A0A016SXG6</accession>
<sequence length="101" mass="11812">MRVILALLALLGCTLPAKYRIQLRKITPEMIKMLRSGTWAKYIDEMNKQRQQAPRIADDGGYEYEDRFENFKRKESPRARNHNGIGDIVNTAEKHVDFGRF</sequence>
<evidence type="ECO:0000256" key="1">
    <source>
        <dbReference type="SAM" id="SignalP"/>
    </source>
</evidence>
<dbReference type="AlphaFoldDB" id="A0A016SXG6"/>
<name>A0A016SXG6_9BILA</name>
<proteinExistence type="predicted"/>
<keyword evidence="3" id="KW-1185">Reference proteome</keyword>
<dbReference type="EMBL" id="JARK01001499">
    <property type="protein sequence ID" value="EYB95190.1"/>
    <property type="molecule type" value="Genomic_DNA"/>
</dbReference>
<feature type="chain" id="PRO_5001490173" evidence="1">
    <location>
        <begin position="17"/>
        <end position="101"/>
    </location>
</feature>
<organism evidence="2 3">
    <name type="scientific">Ancylostoma ceylanicum</name>
    <dbReference type="NCBI Taxonomy" id="53326"/>
    <lineage>
        <taxon>Eukaryota</taxon>
        <taxon>Metazoa</taxon>
        <taxon>Ecdysozoa</taxon>
        <taxon>Nematoda</taxon>
        <taxon>Chromadorea</taxon>
        <taxon>Rhabditida</taxon>
        <taxon>Rhabditina</taxon>
        <taxon>Rhabditomorpha</taxon>
        <taxon>Strongyloidea</taxon>
        <taxon>Ancylostomatidae</taxon>
        <taxon>Ancylostomatinae</taxon>
        <taxon>Ancylostoma</taxon>
    </lineage>
</organism>
<evidence type="ECO:0000313" key="3">
    <source>
        <dbReference type="Proteomes" id="UP000024635"/>
    </source>
</evidence>
<comment type="caution">
    <text evidence="2">The sequence shown here is derived from an EMBL/GenBank/DDBJ whole genome shotgun (WGS) entry which is preliminary data.</text>
</comment>
<feature type="signal peptide" evidence="1">
    <location>
        <begin position="1"/>
        <end position="16"/>
    </location>
</feature>
<gene>
    <name evidence="2" type="primary">Acey_s0163.g3514</name>
    <name evidence="2" type="ORF">Y032_0163g3514</name>
</gene>
<dbReference type="Proteomes" id="UP000024635">
    <property type="component" value="Unassembled WGS sequence"/>
</dbReference>
<evidence type="ECO:0000313" key="2">
    <source>
        <dbReference type="EMBL" id="EYB95190.1"/>
    </source>
</evidence>
<protein>
    <submittedName>
        <fullName evidence="2">Uncharacterized protein</fullName>
    </submittedName>
</protein>